<reference evidence="9 10" key="1">
    <citation type="submission" date="2019-06" db="EMBL/GenBank/DDBJ databases">
        <title>Thermomonas aquatica sp. nov., isolated from an industrial wastewater treatment plant.</title>
        <authorList>
            <person name="Jeon J.H."/>
            <person name="Park D.-S."/>
        </authorList>
    </citation>
    <scope>NUCLEOTIDE SEQUENCE [LARGE SCALE GENOMIC DNA]</scope>
    <source>
        <strain evidence="9 10">SY21</strain>
    </source>
</reference>
<dbReference type="CDD" id="cd22268">
    <property type="entry name" value="DPBB_RlpA-like"/>
    <property type="match status" value="1"/>
</dbReference>
<dbReference type="InterPro" id="IPR036908">
    <property type="entry name" value="RlpA-like_sf"/>
</dbReference>
<evidence type="ECO:0000256" key="1">
    <source>
        <dbReference type="ARBA" id="ARBA00022729"/>
    </source>
</evidence>
<dbReference type="AlphaFoldDB" id="A0A5B7ZRN2"/>
<dbReference type="Gene3D" id="3.30.70.1070">
    <property type="entry name" value="Sporulation related repeat"/>
    <property type="match status" value="1"/>
</dbReference>
<dbReference type="GO" id="GO:0071555">
    <property type="term" value="P:cell wall organization"/>
    <property type="evidence" value="ECO:0007669"/>
    <property type="project" value="UniProtKB-KW"/>
</dbReference>
<keyword evidence="10" id="KW-1185">Reference proteome</keyword>
<feature type="signal peptide" evidence="7">
    <location>
        <begin position="1"/>
        <end position="19"/>
    </location>
</feature>
<dbReference type="FunFam" id="2.40.40.10:FF:000003">
    <property type="entry name" value="Endolytic peptidoglycan transglycosylase RlpA"/>
    <property type="match status" value="1"/>
</dbReference>
<sequence length="432" mass="45302">MTSRPLLLAALPLALAACATTGTASKPKSPPPGQKLVVQPAQGVNPAPPLRKPKASPYAPAQEDLSKRGDYVAGGLFRPGEADSVPDEIPDVDSIPEPEVRDEPRARTGNKSYSVLGKRYQVLDSAADYVEQGGASYYGNKFHGRRTSSGEVYDMYAFTAAHKTLPLPSYARVTNLDNGKSVVVKINDRGPFHSSRIIDLSYAAAVKLGYREKGTARVEVRALHPGDAGGSLASAQDAADASAMDRLVDRLPEALAAAGPARPAPPVEAKAADTRYRFDMHQNGKVMTADEFDAWMQSRRVRVATGRPGAPDAPAKAGTPAAPAIPQQDGAAPPPPSPVTAAALVAATAAPQGAAAEQVTLQVASFANQQNAQHALAMLQGAAIARAQLFDTDVNGRKIWRLRIGPVDAVAAPELAARVVGLGFGQPQRVRD</sequence>
<dbReference type="Proteomes" id="UP000308149">
    <property type="component" value="Chromosome"/>
</dbReference>
<feature type="region of interest" description="Disordered" evidence="6">
    <location>
        <begin position="304"/>
        <end position="339"/>
    </location>
</feature>
<dbReference type="PANTHER" id="PTHR34183">
    <property type="entry name" value="ENDOLYTIC PEPTIDOGLYCAN TRANSGLYCOSYLASE RLPA"/>
    <property type="match status" value="1"/>
</dbReference>
<evidence type="ECO:0000259" key="8">
    <source>
        <dbReference type="PROSITE" id="PS51724"/>
    </source>
</evidence>
<dbReference type="InterPro" id="IPR012997">
    <property type="entry name" value="RplA"/>
</dbReference>
<keyword evidence="2 4" id="KW-0456">Lyase</keyword>
<dbReference type="HAMAP" id="MF_02071">
    <property type="entry name" value="RlpA"/>
    <property type="match status" value="1"/>
</dbReference>
<dbReference type="GO" id="GO:0042834">
    <property type="term" value="F:peptidoglycan binding"/>
    <property type="evidence" value="ECO:0007669"/>
    <property type="project" value="InterPro"/>
</dbReference>
<dbReference type="RefSeq" id="WP_139716205.1">
    <property type="nucleotide sequence ID" value="NZ_CP040871.1"/>
</dbReference>
<feature type="compositionally biased region" description="Acidic residues" evidence="6">
    <location>
        <begin position="84"/>
        <end position="96"/>
    </location>
</feature>
<feature type="compositionally biased region" description="Low complexity" evidence="6">
    <location>
        <begin position="306"/>
        <end position="331"/>
    </location>
</feature>
<dbReference type="EC" id="4.2.2.-" evidence="4"/>
<dbReference type="SUPFAM" id="SSF110997">
    <property type="entry name" value="Sporulation related repeat"/>
    <property type="match status" value="1"/>
</dbReference>
<dbReference type="KEGG" id="thes:FHQ07_07420"/>
<organism evidence="9 10">
    <name type="scientific">Thermomonas aquatica</name>
    <dbReference type="NCBI Taxonomy" id="2202149"/>
    <lineage>
        <taxon>Bacteria</taxon>
        <taxon>Pseudomonadati</taxon>
        <taxon>Pseudomonadota</taxon>
        <taxon>Gammaproteobacteria</taxon>
        <taxon>Lysobacterales</taxon>
        <taxon>Lysobacteraceae</taxon>
        <taxon>Thermomonas</taxon>
    </lineage>
</organism>
<evidence type="ECO:0000313" key="9">
    <source>
        <dbReference type="EMBL" id="QDA57153.1"/>
    </source>
</evidence>
<dbReference type="PROSITE" id="PS51724">
    <property type="entry name" value="SPOR"/>
    <property type="match status" value="1"/>
</dbReference>
<gene>
    <name evidence="4" type="primary">rlpA</name>
    <name evidence="9" type="ORF">FHQ07_07420</name>
</gene>
<evidence type="ECO:0000256" key="6">
    <source>
        <dbReference type="SAM" id="MobiDB-lite"/>
    </source>
</evidence>
<dbReference type="SUPFAM" id="SSF50685">
    <property type="entry name" value="Barwin-like endoglucanases"/>
    <property type="match status" value="1"/>
</dbReference>
<evidence type="ECO:0000313" key="10">
    <source>
        <dbReference type="Proteomes" id="UP000308149"/>
    </source>
</evidence>
<dbReference type="InterPro" id="IPR007730">
    <property type="entry name" value="SPOR-like_dom"/>
</dbReference>
<accession>A0A5B7ZRN2</accession>
<evidence type="ECO:0000256" key="3">
    <source>
        <dbReference type="ARBA" id="ARBA00023316"/>
    </source>
</evidence>
<feature type="domain" description="SPOR" evidence="8">
    <location>
        <begin position="353"/>
        <end position="432"/>
    </location>
</feature>
<dbReference type="NCBIfam" id="TIGR00413">
    <property type="entry name" value="rlpA"/>
    <property type="match status" value="1"/>
</dbReference>
<comment type="function">
    <text evidence="4">Lytic transglycosylase with a strong preference for naked glycan strands that lack stem peptides.</text>
</comment>
<dbReference type="Pfam" id="PF05036">
    <property type="entry name" value="SPOR"/>
    <property type="match status" value="1"/>
</dbReference>
<evidence type="ECO:0000256" key="4">
    <source>
        <dbReference type="HAMAP-Rule" id="MF_02071"/>
    </source>
</evidence>
<evidence type="ECO:0000256" key="5">
    <source>
        <dbReference type="RuleBase" id="RU003495"/>
    </source>
</evidence>
<comment type="subcellular location">
    <subcellularLocation>
        <location evidence="4">Cell membrane</location>
        <topology evidence="4">Lipid-anchor</topology>
    </subcellularLocation>
</comment>
<dbReference type="GO" id="GO:0009279">
    <property type="term" value="C:cell outer membrane"/>
    <property type="evidence" value="ECO:0007669"/>
    <property type="project" value="TreeGrafter"/>
</dbReference>
<dbReference type="Pfam" id="PF03330">
    <property type="entry name" value="DPBB_1"/>
    <property type="match status" value="1"/>
</dbReference>
<keyword evidence="4" id="KW-0564">Palmitate</keyword>
<keyword evidence="4" id="KW-1003">Cell membrane</keyword>
<dbReference type="PROSITE" id="PS51257">
    <property type="entry name" value="PROKAR_LIPOPROTEIN"/>
    <property type="match status" value="1"/>
</dbReference>
<feature type="region of interest" description="Disordered" evidence="6">
    <location>
        <begin position="21"/>
        <end position="109"/>
    </location>
</feature>
<dbReference type="PANTHER" id="PTHR34183:SF1">
    <property type="entry name" value="ENDOLYTIC PEPTIDOGLYCAN TRANSGLYCOSYLASE RLPA"/>
    <property type="match status" value="1"/>
</dbReference>
<evidence type="ECO:0000256" key="7">
    <source>
        <dbReference type="SAM" id="SignalP"/>
    </source>
</evidence>
<dbReference type="Gene3D" id="2.40.40.10">
    <property type="entry name" value="RlpA-like domain"/>
    <property type="match status" value="1"/>
</dbReference>
<keyword evidence="3 4" id="KW-0961">Cell wall biogenesis/degradation</keyword>
<dbReference type="GO" id="GO:0005886">
    <property type="term" value="C:plasma membrane"/>
    <property type="evidence" value="ECO:0007669"/>
    <property type="project" value="UniProtKB-SubCell"/>
</dbReference>
<protein>
    <recommendedName>
        <fullName evidence="4">Endolytic peptidoglycan transglycosylase RlpA</fullName>
        <ecNumber evidence="4">4.2.2.-</ecNumber>
    </recommendedName>
</protein>
<dbReference type="InterPro" id="IPR036680">
    <property type="entry name" value="SPOR-like_sf"/>
</dbReference>
<keyword evidence="4" id="KW-0472">Membrane</keyword>
<dbReference type="GO" id="GO:0008932">
    <property type="term" value="F:lytic endotransglycosylase activity"/>
    <property type="evidence" value="ECO:0007669"/>
    <property type="project" value="UniProtKB-UniRule"/>
</dbReference>
<dbReference type="InterPro" id="IPR034718">
    <property type="entry name" value="RlpA"/>
</dbReference>
<proteinExistence type="inferred from homology"/>
<dbReference type="EMBL" id="CP040871">
    <property type="protein sequence ID" value="QDA57153.1"/>
    <property type="molecule type" value="Genomic_DNA"/>
</dbReference>
<dbReference type="OrthoDB" id="9779128at2"/>
<name>A0A5B7ZRN2_9GAMM</name>
<keyword evidence="1 7" id="KW-0732">Signal</keyword>
<comment type="similarity">
    <text evidence="4 5">Belongs to the RlpA family.</text>
</comment>
<feature type="chain" id="PRO_5023257760" description="Endolytic peptidoglycan transglycosylase RlpA" evidence="7">
    <location>
        <begin position="20"/>
        <end position="432"/>
    </location>
</feature>
<evidence type="ECO:0000256" key="2">
    <source>
        <dbReference type="ARBA" id="ARBA00023239"/>
    </source>
</evidence>
<keyword evidence="4" id="KW-0449">Lipoprotein</keyword>
<dbReference type="GO" id="GO:0000270">
    <property type="term" value="P:peptidoglycan metabolic process"/>
    <property type="evidence" value="ECO:0007669"/>
    <property type="project" value="UniProtKB-UniRule"/>
</dbReference>
<dbReference type="InterPro" id="IPR009009">
    <property type="entry name" value="RlpA-like_DPBB"/>
</dbReference>